<reference evidence="13" key="1">
    <citation type="submission" date="2025-08" db="UniProtKB">
        <authorList>
            <consortium name="RefSeq"/>
        </authorList>
    </citation>
    <scope>IDENTIFICATION</scope>
    <source>
        <strain evidence="13">J_2021</strain>
        <tissue evidence="13">Erythrocytes</tissue>
    </source>
</reference>
<evidence type="ECO:0000256" key="1">
    <source>
        <dbReference type="ARBA" id="ARBA00004370"/>
    </source>
</evidence>
<dbReference type="InterPro" id="IPR013783">
    <property type="entry name" value="Ig-like_fold"/>
</dbReference>
<dbReference type="GO" id="GO:0042110">
    <property type="term" value="P:T cell activation"/>
    <property type="evidence" value="ECO:0007669"/>
    <property type="project" value="UniProtKB-ARBA"/>
</dbReference>
<dbReference type="OrthoDB" id="9986391at2759"/>
<keyword evidence="2 10" id="KW-0812">Transmembrane</keyword>
<proteinExistence type="inferred from homology"/>
<dbReference type="SUPFAM" id="SSF48726">
    <property type="entry name" value="Immunoglobulin"/>
    <property type="match status" value="2"/>
</dbReference>
<evidence type="ECO:0000256" key="6">
    <source>
        <dbReference type="ARBA" id="ARBA00023157"/>
    </source>
</evidence>
<evidence type="ECO:0000256" key="8">
    <source>
        <dbReference type="ARBA" id="ARBA00023319"/>
    </source>
</evidence>
<dbReference type="InterPro" id="IPR007110">
    <property type="entry name" value="Ig-like_dom"/>
</dbReference>
<evidence type="ECO:0000256" key="2">
    <source>
        <dbReference type="ARBA" id="ARBA00022692"/>
    </source>
</evidence>
<evidence type="ECO:0000313" key="13">
    <source>
        <dbReference type="RefSeq" id="XP_041429534.1"/>
    </source>
</evidence>
<keyword evidence="8" id="KW-0393">Immunoglobulin domain</keyword>
<dbReference type="GO" id="GO:0050852">
    <property type="term" value="P:T cell receptor signaling pathway"/>
    <property type="evidence" value="ECO:0000318"/>
    <property type="project" value="GO_Central"/>
</dbReference>
<organism evidence="12 13">
    <name type="scientific">Xenopus laevis</name>
    <name type="common">African clawed frog</name>
    <dbReference type="NCBI Taxonomy" id="8355"/>
    <lineage>
        <taxon>Eukaryota</taxon>
        <taxon>Metazoa</taxon>
        <taxon>Chordata</taxon>
        <taxon>Craniata</taxon>
        <taxon>Vertebrata</taxon>
        <taxon>Euteleostomi</taxon>
        <taxon>Amphibia</taxon>
        <taxon>Batrachia</taxon>
        <taxon>Anura</taxon>
        <taxon>Pipoidea</taxon>
        <taxon>Pipidae</taxon>
        <taxon>Xenopodinae</taxon>
        <taxon>Xenopus</taxon>
        <taxon>Xenopus</taxon>
    </lineage>
</organism>
<dbReference type="GO" id="GO:1903037">
    <property type="term" value="P:regulation of leukocyte cell-cell adhesion"/>
    <property type="evidence" value="ECO:0007669"/>
    <property type="project" value="UniProtKB-ARBA"/>
</dbReference>
<dbReference type="GO" id="GO:0009897">
    <property type="term" value="C:external side of plasma membrane"/>
    <property type="evidence" value="ECO:0000318"/>
    <property type="project" value="GO_Central"/>
</dbReference>
<dbReference type="PROSITE" id="PS50835">
    <property type="entry name" value="IG_LIKE"/>
    <property type="match status" value="1"/>
</dbReference>
<dbReference type="Pfam" id="PF07686">
    <property type="entry name" value="V-set"/>
    <property type="match status" value="1"/>
</dbReference>
<evidence type="ECO:0000256" key="4">
    <source>
        <dbReference type="ARBA" id="ARBA00022989"/>
    </source>
</evidence>
<dbReference type="GeneID" id="121397213"/>
<keyword evidence="3" id="KW-0732">Signal</keyword>
<evidence type="ECO:0000256" key="7">
    <source>
        <dbReference type="ARBA" id="ARBA00023180"/>
    </source>
</evidence>
<dbReference type="GO" id="GO:0001817">
    <property type="term" value="P:regulation of cytokine production"/>
    <property type="evidence" value="ECO:0000318"/>
    <property type="project" value="GO_Central"/>
</dbReference>
<evidence type="ECO:0000256" key="9">
    <source>
        <dbReference type="ARBA" id="ARBA00038221"/>
    </source>
</evidence>
<evidence type="ECO:0000313" key="12">
    <source>
        <dbReference type="Proteomes" id="UP000186698"/>
    </source>
</evidence>
<sequence length="270" mass="30424">MSVPIGSDATLHCYLVPEMNAENMEINWFKPSYIPYVHMYNRGEEDKSKQMEQFVNRTEFLKQNITRGGVALLIRNVTFKDLGKYYCYFESDYHHGRTIIQLNGTAIGTAPNILYSEQNDFVVCNSSGWFPRPHVTWTDSAGNLLNASWTEVLREGDLFGVTSVIPLIPGSNITCTVTNDITESRQSSALIPEMKPSPETGNSCYYFSIIPCVLFMCLLFLWFQMKKFMPTALFCLQRSPSNSHSTANYPTCHKKSISSTLKAAASSGIQ</sequence>
<dbReference type="InterPro" id="IPR036179">
    <property type="entry name" value="Ig-like_dom_sf"/>
</dbReference>
<dbReference type="GO" id="GO:0050863">
    <property type="term" value="P:regulation of T cell activation"/>
    <property type="evidence" value="ECO:0007669"/>
    <property type="project" value="UniProtKB-ARBA"/>
</dbReference>
<gene>
    <name evidence="13" type="primary">LOC121397213</name>
</gene>
<dbReference type="PANTHER" id="PTHR24100:SF144">
    <property type="entry name" value="SELECTION AND UPKEEP OF INTRAEPITHELIAL T-CELLS PROTEIN 2 ISOFORM X1"/>
    <property type="match status" value="1"/>
</dbReference>
<dbReference type="InterPro" id="IPR050504">
    <property type="entry name" value="IgSF_BTN/MOG"/>
</dbReference>
<accession>A0A8J1LKB0</accession>
<dbReference type="AlphaFoldDB" id="A0A8J1LKB0"/>
<keyword evidence="4 10" id="KW-1133">Transmembrane helix</keyword>
<dbReference type="GO" id="GO:0005102">
    <property type="term" value="F:signaling receptor binding"/>
    <property type="evidence" value="ECO:0000318"/>
    <property type="project" value="GO_Central"/>
</dbReference>
<dbReference type="InterPro" id="IPR053896">
    <property type="entry name" value="BTN3A2-like_Ig-C"/>
</dbReference>
<evidence type="ECO:0000259" key="11">
    <source>
        <dbReference type="PROSITE" id="PS50835"/>
    </source>
</evidence>
<evidence type="ECO:0000256" key="5">
    <source>
        <dbReference type="ARBA" id="ARBA00023136"/>
    </source>
</evidence>
<dbReference type="Gene3D" id="2.60.40.10">
    <property type="entry name" value="Immunoglobulins"/>
    <property type="match status" value="2"/>
</dbReference>
<protein>
    <submittedName>
        <fullName evidence="13">Butyrophilin subfamily 2 member A2-like isoform X1</fullName>
    </submittedName>
</protein>
<evidence type="ECO:0000256" key="3">
    <source>
        <dbReference type="ARBA" id="ARBA00022729"/>
    </source>
</evidence>
<dbReference type="FunFam" id="2.60.40.10:FF:000088">
    <property type="entry name" value="Butyrophilin subfamily 1 member A1"/>
    <property type="match status" value="1"/>
</dbReference>
<comment type="subcellular location">
    <subcellularLocation>
        <location evidence="1">Membrane</location>
    </subcellularLocation>
</comment>
<name>A0A8J1LKB0_XENLA</name>
<dbReference type="RefSeq" id="XP_041429534.1">
    <property type="nucleotide sequence ID" value="XM_041573600.1"/>
</dbReference>
<comment type="similarity">
    <text evidence="9">Belongs to the SKINT family.</text>
</comment>
<keyword evidence="6" id="KW-1015">Disulfide bond</keyword>
<dbReference type="Proteomes" id="UP000186698">
    <property type="component" value="Chromosome 8L"/>
</dbReference>
<dbReference type="Pfam" id="PF22705">
    <property type="entry name" value="C2-set_3"/>
    <property type="match status" value="1"/>
</dbReference>
<dbReference type="PANTHER" id="PTHR24100">
    <property type="entry name" value="BUTYROPHILIN"/>
    <property type="match status" value="1"/>
</dbReference>
<dbReference type="KEGG" id="xla:121397213"/>
<feature type="domain" description="Ig-like" evidence="11">
    <location>
        <begin position="1"/>
        <end position="87"/>
    </location>
</feature>
<evidence type="ECO:0000256" key="10">
    <source>
        <dbReference type="SAM" id="Phobius"/>
    </source>
</evidence>
<keyword evidence="7" id="KW-0325">Glycoprotein</keyword>
<dbReference type="FunFam" id="2.60.40.10:FF:000142">
    <property type="entry name" value="V-set domain-containing T-cell activation inhibitor 1"/>
    <property type="match status" value="1"/>
</dbReference>
<dbReference type="InterPro" id="IPR013106">
    <property type="entry name" value="Ig_V-set"/>
</dbReference>
<keyword evidence="12" id="KW-1185">Reference proteome</keyword>
<feature type="transmembrane region" description="Helical" evidence="10">
    <location>
        <begin position="205"/>
        <end position="223"/>
    </location>
</feature>
<keyword evidence="5 10" id="KW-0472">Membrane</keyword>